<accession>A0ABR0S7V8</accession>
<keyword evidence="2" id="KW-1133">Transmembrane helix</keyword>
<evidence type="ECO:0000313" key="3">
    <source>
        <dbReference type="EMBL" id="KAK5987917.1"/>
    </source>
</evidence>
<sequence>MAPFLSSIDSSLSLKRWLEGSPTPASLPTHTILARQSTITVVATDGDNDGDHLSGGAIAGIVIGSVVGFLLLLWIIRSCFNLGAPPQEREFLYHDVDPKHHHHHHHRHSSRQRSRHSSDLSAPPPVVVRERSRSSQRQPTYIYKSTTKTSNEYNRGRKGRDRVNGY</sequence>
<feature type="transmembrane region" description="Helical" evidence="2">
    <location>
        <begin position="57"/>
        <end position="76"/>
    </location>
</feature>
<feature type="region of interest" description="Disordered" evidence="1">
    <location>
        <begin position="98"/>
        <end position="166"/>
    </location>
</feature>
<organism evidence="3 4">
    <name type="scientific">Cladobotryum mycophilum</name>
    <dbReference type="NCBI Taxonomy" id="491253"/>
    <lineage>
        <taxon>Eukaryota</taxon>
        <taxon>Fungi</taxon>
        <taxon>Dikarya</taxon>
        <taxon>Ascomycota</taxon>
        <taxon>Pezizomycotina</taxon>
        <taxon>Sordariomycetes</taxon>
        <taxon>Hypocreomycetidae</taxon>
        <taxon>Hypocreales</taxon>
        <taxon>Hypocreaceae</taxon>
        <taxon>Cladobotryum</taxon>
    </lineage>
</organism>
<evidence type="ECO:0000313" key="4">
    <source>
        <dbReference type="Proteomes" id="UP001338125"/>
    </source>
</evidence>
<dbReference type="EMBL" id="JAVFKD010000016">
    <property type="protein sequence ID" value="KAK5987917.1"/>
    <property type="molecule type" value="Genomic_DNA"/>
</dbReference>
<keyword evidence="2" id="KW-0812">Transmembrane</keyword>
<keyword evidence="4" id="KW-1185">Reference proteome</keyword>
<reference evidence="3 4" key="1">
    <citation type="submission" date="2024-01" db="EMBL/GenBank/DDBJ databases">
        <title>Complete genome of Cladobotryum mycophilum ATHUM6906.</title>
        <authorList>
            <person name="Christinaki A.C."/>
            <person name="Myridakis A.I."/>
            <person name="Kouvelis V.N."/>
        </authorList>
    </citation>
    <scope>NUCLEOTIDE SEQUENCE [LARGE SCALE GENOMIC DNA]</scope>
    <source>
        <strain evidence="3 4">ATHUM6906</strain>
    </source>
</reference>
<protein>
    <submittedName>
        <fullName evidence="3">Uncharacterized protein</fullName>
    </submittedName>
</protein>
<evidence type="ECO:0000256" key="1">
    <source>
        <dbReference type="SAM" id="MobiDB-lite"/>
    </source>
</evidence>
<dbReference type="Proteomes" id="UP001338125">
    <property type="component" value="Unassembled WGS sequence"/>
</dbReference>
<comment type="caution">
    <text evidence="3">The sequence shown here is derived from an EMBL/GenBank/DDBJ whole genome shotgun (WGS) entry which is preliminary data.</text>
</comment>
<feature type="compositionally biased region" description="Basic residues" evidence="1">
    <location>
        <begin position="99"/>
        <end position="115"/>
    </location>
</feature>
<evidence type="ECO:0000256" key="2">
    <source>
        <dbReference type="SAM" id="Phobius"/>
    </source>
</evidence>
<name>A0ABR0S7V8_9HYPO</name>
<keyword evidence="2" id="KW-0472">Membrane</keyword>
<gene>
    <name evidence="3" type="ORF">PT974_12053</name>
</gene>
<feature type="compositionally biased region" description="Polar residues" evidence="1">
    <location>
        <begin position="136"/>
        <end position="153"/>
    </location>
</feature>
<proteinExistence type="predicted"/>